<proteinExistence type="predicted"/>
<evidence type="ECO:0000313" key="1">
    <source>
        <dbReference type="EMBL" id="MEQ2165164.1"/>
    </source>
</evidence>
<organism evidence="1 2">
    <name type="scientific">Goodea atripinnis</name>
    <dbReference type="NCBI Taxonomy" id="208336"/>
    <lineage>
        <taxon>Eukaryota</taxon>
        <taxon>Metazoa</taxon>
        <taxon>Chordata</taxon>
        <taxon>Craniata</taxon>
        <taxon>Vertebrata</taxon>
        <taxon>Euteleostomi</taxon>
        <taxon>Actinopterygii</taxon>
        <taxon>Neopterygii</taxon>
        <taxon>Teleostei</taxon>
        <taxon>Neoteleostei</taxon>
        <taxon>Acanthomorphata</taxon>
        <taxon>Ovalentaria</taxon>
        <taxon>Atherinomorphae</taxon>
        <taxon>Cyprinodontiformes</taxon>
        <taxon>Goodeidae</taxon>
        <taxon>Goodea</taxon>
    </lineage>
</organism>
<protein>
    <submittedName>
        <fullName evidence="1">Uncharacterized protein</fullName>
    </submittedName>
</protein>
<name>A0ABV0N2N1_9TELE</name>
<evidence type="ECO:0000313" key="2">
    <source>
        <dbReference type="Proteomes" id="UP001476798"/>
    </source>
</evidence>
<gene>
    <name evidence="1" type="ORF">GOODEAATRI_014165</name>
</gene>
<sequence>MHHVTKLISNCFLNMAIKVPLALMAPTHTRSASNRKPLGPGKMGDSYQECSSDKLQQLHVGMLVMSRPPIFWCHQCRVCLLPTAGGGTCICMHSELKTFG</sequence>
<keyword evidence="2" id="KW-1185">Reference proteome</keyword>
<comment type="caution">
    <text evidence="1">The sequence shown here is derived from an EMBL/GenBank/DDBJ whole genome shotgun (WGS) entry which is preliminary data.</text>
</comment>
<dbReference type="EMBL" id="JAHRIO010020977">
    <property type="protein sequence ID" value="MEQ2165164.1"/>
    <property type="molecule type" value="Genomic_DNA"/>
</dbReference>
<accession>A0ABV0N2N1</accession>
<reference evidence="1 2" key="1">
    <citation type="submission" date="2021-06" db="EMBL/GenBank/DDBJ databases">
        <authorList>
            <person name="Palmer J.M."/>
        </authorList>
    </citation>
    <scope>NUCLEOTIDE SEQUENCE [LARGE SCALE GENOMIC DNA]</scope>
    <source>
        <strain evidence="1 2">GA_2019</strain>
        <tissue evidence="1">Muscle</tissue>
    </source>
</reference>
<dbReference type="Proteomes" id="UP001476798">
    <property type="component" value="Unassembled WGS sequence"/>
</dbReference>